<dbReference type="UniPathway" id="UPA00334">
    <property type="reaction ID" value="UER00455"/>
</dbReference>
<comment type="cofactor">
    <cofactor evidence="4 5">
        <name>pyridoxal 5'-phosphate</name>
        <dbReference type="ChEBI" id="CHEBI:597326"/>
    </cofactor>
</comment>
<keyword evidence="4 5" id="KW-0963">Cytoplasm</keyword>
<dbReference type="UniPathway" id="UPA00253">
    <property type="reaction ID" value="UER00329"/>
</dbReference>
<keyword evidence="7" id="KW-1185">Reference proteome</keyword>
<feature type="binding site" evidence="4">
    <location>
        <position position="359"/>
    </location>
    <ligand>
        <name>pyridoxal 5'-phosphate</name>
        <dbReference type="ChEBI" id="CHEBI:597326"/>
    </ligand>
</feature>
<dbReference type="NCBIfam" id="TIGR01814">
    <property type="entry name" value="kynureninase"/>
    <property type="match status" value="1"/>
</dbReference>
<keyword evidence="3 4" id="KW-0663">Pyridoxal phosphate</keyword>
<feature type="binding site" evidence="4">
    <location>
        <position position="278"/>
    </location>
    <ligand>
        <name>pyridoxal 5'-phosphate</name>
        <dbReference type="ChEBI" id="CHEBI:597326"/>
    </ligand>
</feature>
<dbReference type="InterPro" id="IPR015424">
    <property type="entry name" value="PyrdxlP-dep_Trfase"/>
</dbReference>
<name>A0A397UCK7_9GLOM</name>
<comment type="caution">
    <text evidence="6">The sequence shown here is derived from an EMBL/GenBank/DDBJ whole genome shotgun (WGS) entry which is preliminary data.</text>
</comment>
<dbReference type="PANTHER" id="PTHR14084">
    <property type="entry name" value="KYNURENINASE"/>
    <property type="match status" value="1"/>
</dbReference>
<comment type="catalytic activity">
    <reaction evidence="5">
        <text>3-hydroxy-L-kynurenine + H2O = 3-hydroxyanthranilate + L-alanine + H(+)</text>
        <dbReference type="Rhea" id="RHEA:25143"/>
        <dbReference type="ChEBI" id="CHEBI:15377"/>
        <dbReference type="ChEBI" id="CHEBI:15378"/>
        <dbReference type="ChEBI" id="CHEBI:36559"/>
        <dbReference type="ChEBI" id="CHEBI:57972"/>
        <dbReference type="ChEBI" id="CHEBI:58125"/>
        <dbReference type="EC" id="3.7.1.3"/>
    </reaction>
</comment>
<evidence type="ECO:0000256" key="3">
    <source>
        <dbReference type="ARBA" id="ARBA00022898"/>
    </source>
</evidence>
<feature type="binding site" evidence="4">
    <location>
        <position position="300"/>
    </location>
    <ligand>
        <name>pyridoxal 5'-phosphate</name>
        <dbReference type="ChEBI" id="CHEBI:597326"/>
    </ligand>
</feature>
<dbReference type="Gene3D" id="3.90.1150.10">
    <property type="entry name" value="Aspartate Aminotransferase, domain 1"/>
    <property type="match status" value="1"/>
</dbReference>
<comment type="pathway">
    <text evidence="4 5">Amino-acid degradation; L-kynurenine degradation; L-alanine and anthranilate from L-kynurenine: step 1/1.</text>
</comment>
<protein>
    <recommendedName>
        <fullName evidence="4 5">Kynureninase</fullName>
        <ecNumber evidence="4 5">3.7.1.3</ecNumber>
    </recommendedName>
    <alternativeName>
        <fullName evidence="4">Biosynthesis of nicotinic acid protein 5</fullName>
    </alternativeName>
    <alternativeName>
        <fullName evidence="4">L-kynurenine hydrolase</fullName>
    </alternativeName>
</protein>
<dbReference type="GO" id="GO:0043420">
    <property type="term" value="P:anthranilate metabolic process"/>
    <property type="evidence" value="ECO:0007669"/>
    <property type="project" value="UniProtKB-UniRule"/>
</dbReference>
<comment type="subcellular location">
    <subcellularLocation>
        <location evidence="4 5">Cytoplasm</location>
    </subcellularLocation>
</comment>
<feature type="binding site" evidence="4">
    <location>
        <position position="331"/>
    </location>
    <ligand>
        <name>pyridoxal 5'-phosphate</name>
        <dbReference type="ChEBI" id="CHEBI:597326"/>
    </ligand>
</feature>
<feature type="binding site" evidence="4">
    <location>
        <position position="162"/>
    </location>
    <ligand>
        <name>pyridoxal 5'-phosphate</name>
        <dbReference type="ChEBI" id="CHEBI:597326"/>
    </ligand>
</feature>
<dbReference type="GO" id="GO:0030429">
    <property type="term" value="F:kynureninase activity"/>
    <property type="evidence" value="ECO:0007669"/>
    <property type="project" value="UniProtKB-UniRule"/>
</dbReference>
<dbReference type="Gene3D" id="3.40.640.10">
    <property type="entry name" value="Type I PLP-dependent aspartate aminotransferase-like (Major domain)"/>
    <property type="match status" value="1"/>
</dbReference>
<keyword evidence="2 4" id="KW-0378">Hydrolase</keyword>
<gene>
    <name evidence="4" type="primary">BNA5</name>
    <name evidence="6" type="ORF">C2G38_2119731</name>
</gene>
<feature type="modified residue" description="N6-(pyridoxal phosphate)lysine" evidence="4">
    <location>
        <position position="301"/>
    </location>
</feature>
<organism evidence="6 7">
    <name type="scientific">Gigaspora rosea</name>
    <dbReference type="NCBI Taxonomy" id="44941"/>
    <lineage>
        <taxon>Eukaryota</taxon>
        <taxon>Fungi</taxon>
        <taxon>Fungi incertae sedis</taxon>
        <taxon>Mucoromycota</taxon>
        <taxon>Glomeromycotina</taxon>
        <taxon>Glomeromycetes</taxon>
        <taxon>Diversisporales</taxon>
        <taxon>Gigasporaceae</taxon>
        <taxon>Gigaspora</taxon>
    </lineage>
</organism>
<comment type="function">
    <text evidence="4 5">Catalyzes the cleavage of L-kynurenine (L-Kyn) and L-3-hydroxykynurenine (L-3OHKyn) into anthranilic acid (AA) and 3-hydroxyanthranilic acid (3-OHAA), respectively.</text>
</comment>
<comment type="subunit">
    <text evidence="4 5">Homodimer.</text>
</comment>
<dbReference type="GO" id="GO:0005737">
    <property type="term" value="C:cytoplasm"/>
    <property type="evidence" value="ECO:0007669"/>
    <property type="project" value="UniProtKB-SubCell"/>
</dbReference>
<dbReference type="InterPro" id="IPR010111">
    <property type="entry name" value="Kynureninase"/>
</dbReference>
<keyword evidence="1 4" id="KW-0662">Pyridine nucleotide biosynthesis</keyword>
<dbReference type="EC" id="3.7.1.3" evidence="4 5"/>
<dbReference type="PIRSF" id="PIRSF038800">
    <property type="entry name" value="KYNU"/>
    <property type="match status" value="1"/>
</dbReference>
<evidence type="ECO:0000256" key="2">
    <source>
        <dbReference type="ARBA" id="ARBA00022801"/>
    </source>
</evidence>
<comment type="pathway">
    <text evidence="4 5">Cofactor biosynthesis; NAD(+) biosynthesis; quinolinate from L-kynurenine: step 2/3.</text>
</comment>
<evidence type="ECO:0000256" key="5">
    <source>
        <dbReference type="PIRNR" id="PIRNR038800"/>
    </source>
</evidence>
<dbReference type="Proteomes" id="UP000266673">
    <property type="component" value="Unassembled WGS sequence"/>
</dbReference>
<comment type="similarity">
    <text evidence="4 5">Belongs to the kynureninase family.</text>
</comment>
<dbReference type="HAMAP" id="MF_01970">
    <property type="entry name" value="Kynureninase"/>
    <property type="match status" value="1"/>
</dbReference>
<evidence type="ECO:0000313" key="7">
    <source>
        <dbReference type="Proteomes" id="UP000266673"/>
    </source>
</evidence>
<feature type="binding site" evidence="4">
    <location>
        <begin position="190"/>
        <end position="193"/>
    </location>
    <ligand>
        <name>pyridoxal 5'-phosphate</name>
        <dbReference type="ChEBI" id="CHEBI:597326"/>
    </ligand>
</feature>
<evidence type="ECO:0000256" key="1">
    <source>
        <dbReference type="ARBA" id="ARBA00022642"/>
    </source>
</evidence>
<dbReference type="GO" id="GO:0019805">
    <property type="term" value="P:quinolinate biosynthetic process"/>
    <property type="evidence" value="ECO:0007669"/>
    <property type="project" value="UniProtKB-UniRule"/>
</dbReference>
<dbReference type="InterPro" id="IPR015421">
    <property type="entry name" value="PyrdxlP-dep_Trfase_major"/>
</dbReference>
<reference evidence="6 7" key="1">
    <citation type="submission" date="2018-06" db="EMBL/GenBank/DDBJ databases">
        <title>Comparative genomics reveals the genomic features of Rhizophagus irregularis, R. cerebriforme, R. diaphanum and Gigaspora rosea, and their symbiotic lifestyle signature.</title>
        <authorList>
            <person name="Morin E."/>
            <person name="San Clemente H."/>
            <person name="Chen E.C.H."/>
            <person name="De La Providencia I."/>
            <person name="Hainaut M."/>
            <person name="Kuo A."/>
            <person name="Kohler A."/>
            <person name="Murat C."/>
            <person name="Tang N."/>
            <person name="Roy S."/>
            <person name="Loubradou J."/>
            <person name="Henrissat B."/>
            <person name="Grigoriev I.V."/>
            <person name="Corradi N."/>
            <person name="Roux C."/>
            <person name="Martin F.M."/>
        </authorList>
    </citation>
    <scope>NUCLEOTIDE SEQUENCE [LARGE SCALE GENOMIC DNA]</scope>
    <source>
        <strain evidence="6 7">DAOM 194757</strain>
    </source>
</reference>
<evidence type="ECO:0000256" key="4">
    <source>
        <dbReference type="HAMAP-Rule" id="MF_03017"/>
    </source>
</evidence>
<dbReference type="GO" id="GO:0034354">
    <property type="term" value="P:'de novo' NAD+ biosynthetic process from L-tryptophan"/>
    <property type="evidence" value="ECO:0007669"/>
    <property type="project" value="UniProtKB-UniRule"/>
</dbReference>
<dbReference type="FunFam" id="3.40.640.10:FF:000031">
    <property type="entry name" value="Kynureninase"/>
    <property type="match status" value="1"/>
</dbReference>
<feature type="binding site" evidence="4">
    <location>
        <position position="275"/>
    </location>
    <ligand>
        <name>pyridoxal 5'-phosphate</name>
        <dbReference type="ChEBI" id="CHEBI:597326"/>
    </ligand>
</feature>
<dbReference type="GO" id="GO:0097053">
    <property type="term" value="P:L-kynurenine catabolic process"/>
    <property type="evidence" value="ECO:0007669"/>
    <property type="project" value="UniProtKB-UniRule"/>
</dbReference>
<dbReference type="AlphaFoldDB" id="A0A397UCK7"/>
<accession>A0A397UCK7</accession>
<dbReference type="PANTHER" id="PTHR14084:SF0">
    <property type="entry name" value="KYNURENINASE"/>
    <property type="match status" value="1"/>
</dbReference>
<dbReference type="EMBL" id="QKWP01002096">
    <property type="protein sequence ID" value="RIB04856.1"/>
    <property type="molecule type" value="Genomic_DNA"/>
</dbReference>
<feature type="binding site" evidence="4">
    <location>
        <position position="246"/>
    </location>
    <ligand>
        <name>pyridoxal 5'-phosphate</name>
        <dbReference type="ChEBI" id="CHEBI:597326"/>
    </ligand>
</feature>
<dbReference type="SUPFAM" id="SSF53383">
    <property type="entry name" value="PLP-dependent transferases"/>
    <property type="match status" value="1"/>
</dbReference>
<dbReference type="OrthoDB" id="5978656at2759"/>
<feature type="binding site" evidence="4">
    <location>
        <position position="163"/>
    </location>
    <ligand>
        <name>pyridoxal 5'-phosphate</name>
        <dbReference type="ChEBI" id="CHEBI:597326"/>
    </ligand>
</feature>
<evidence type="ECO:0000313" key="6">
    <source>
        <dbReference type="EMBL" id="RIB04856.1"/>
    </source>
</evidence>
<dbReference type="STRING" id="44941.A0A397UCK7"/>
<comment type="catalytic activity">
    <reaction evidence="4 5">
        <text>L-kynurenine + H2O = anthranilate + L-alanine + H(+)</text>
        <dbReference type="Rhea" id="RHEA:16813"/>
        <dbReference type="ChEBI" id="CHEBI:15377"/>
        <dbReference type="ChEBI" id="CHEBI:15378"/>
        <dbReference type="ChEBI" id="CHEBI:16567"/>
        <dbReference type="ChEBI" id="CHEBI:57959"/>
        <dbReference type="ChEBI" id="CHEBI:57972"/>
        <dbReference type="EC" id="3.7.1.3"/>
    </reaction>
</comment>
<sequence length="489" mass="55171">MWDIITPLFKEIHEDLTDELKYLKLKHEIKDSRELIERLAARAKLDPLSEEFSQHLDKNDKLSHLREEFSIPKSSEVTLNGVVSLNPNEPSVYFCGNSLGLMPKRARILVNQELDVWAKSGVNGHFTHPHNRPWVSIDDTVVEKMAEVVGAKPIEIAVMNTLTSNLHLIMASFYTPKKHRNKILIEAKAFPSDQYAVESQIKFHGYDPATTLIKVNPPPGEYIINLNDILNIIEKEGSSIALVLFSGVHYYSGQFFKMKKITAAAKKKGCIVGFDLSHAAGNVVLKLHKWNVDFAVWCSYKYLNSGPGGIAGIFIHEKHAHDFNRPRFAGWWGSDRRSRFQMDKPFNPIPGAGGFQVSNPSVLNTISLLASLDVFAQTSMVQLRAKSILLTGYLDYLLDKQLNGLGYKNITPRDPHQRGCQISLMIDEDKLEKVINGLNSYGVVVDERTPDCIRVAPNPMYNSFSDVFRFVKALKIIMGNLGFKFETKK</sequence>
<dbReference type="InterPro" id="IPR015422">
    <property type="entry name" value="PyrdxlP-dep_Trfase_small"/>
</dbReference>
<dbReference type="GO" id="GO:0019441">
    <property type="term" value="P:L-tryptophan catabolic process to kynurenine"/>
    <property type="evidence" value="ECO:0007669"/>
    <property type="project" value="TreeGrafter"/>
</dbReference>
<dbReference type="GO" id="GO:0030170">
    <property type="term" value="F:pyridoxal phosphate binding"/>
    <property type="evidence" value="ECO:0007669"/>
    <property type="project" value="UniProtKB-UniRule"/>
</dbReference>
<proteinExistence type="inferred from homology"/>
<dbReference type="Pfam" id="PF22580">
    <property type="entry name" value="KYNU_C"/>
    <property type="match status" value="1"/>
</dbReference>